<evidence type="ECO:0000313" key="1">
    <source>
        <dbReference type="EMBL" id="CAK9142395.1"/>
    </source>
</evidence>
<gene>
    <name evidence="1" type="ORF">ILEXP_LOCUS10082</name>
</gene>
<dbReference type="Proteomes" id="UP001642360">
    <property type="component" value="Unassembled WGS sequence"/>
</dbReference>
<keyword evidence="2" id="KW-1185">Reference proteome</keyword>
<protein>
    <recommendedName>
        <fullName evidence="3">RNase H type-1 domain-containing protein</fullName>
    </recommendedName>
</protein>
<proteinExistence type="predicted"/>
<comment type="caution">
    <text evidence="1">The sequence shown here is derived from an EMBL/GenBank/DDBJ whole genome shotgun (WGS) entry which is preliminary data.</text>
</comment>
<dbReference type="AlphaFoldDB" id="A0ABC8RFR5"/>
<dbReference type="EMBL" id="CAUOFW020001225">
    <property type="protein sequence ID" value="CAK9142395.1"/>
    <property type="molecule type" value="Genomic_DNA"/>
</dbReference>
<accession>A0ABC8RFR5</accession>
<name>A0ABC8RFR5_9AQUA</name>
<reference evidence="1 2" key="1">
    <citation type="submission" date="2024-02" db="EMBL/GenBank/DDBJ databases">
        <authorList>
            <person name="Vignale AGUSTIN F."/>
            <person name="Sosa J E."/>
            <person name="Modenutti C."/>
        </authorList>
    </citation>
    <scope>NUCLEOTIDE SEQUENCE [LARGE SCALE GENOMIC DNA]</scope>
</reference>
<organism evidence="1 2">
    <name type="scientific">Ilex paraguariensis</name>
    <name type="common">yerba mate</name>
    <dbReference type="NCBI Taxonomy" id="185542"/>
    <lineage>
        <taxon>Eukaryota</taxon>
        <taxon>Viridiplantae</taxon>
        <taxon>Streptophyta</taxon>
        <taxon>Embryophyta</taxon>
        <taxon>Tracheophyta</taxon>
        <taxon>Spermatophyta</taxon>
        <taxon>Magnoliopsida</taxon>
        <taxon>eudicotyledons</taxon>
        <taxon>Gunneridae</taxon>
        <taxon>Pentapetalae</taxon>
        <taxon>asterids</taxon>
        <taxon>campanulids</taxon>
        <taxon>Aquifoliales</taxon>
        <taxon>Aquifoliaceae</taxon>
        <taxon>Ilex</taxon>
    </lineage>
</organism>
<sequence length="144" mass="16493">MNLEPVEEEEEEEEEEERMQQSLPDFFLYCDGAYNQTPTRHHVELYYIVQRKAWFDGIAKCFTASSSLASEIEAVRRAWLLINARNLENATVICDFLNVIKLSTSEDVFLQIGPKSPNQKVKGSAKFFVPWTEPGPGLLAHRPT</sequence>
<evidence type="ECO:0000313" key="2">
    <source>
        <dbReference type="Proteomes" id="UP001642360"/>
    </source>
</evidence>
<evidence type="ECO:0008006" key="3">
    <source>
        <dbReference type="Google" id="ProtNLM"/>
    </source>
</evidence>